<evidence type="ECO:0000313" key="2">
    <source>
        <dbReference type="Proteomes" id="UP000019760"/>
    </source>
</evidence>
<dbReference type="EMBL" id="BAND01000062">
    <property type="protein sequence ID" value="GAJ29462.1"/>
    <property type="molecule type" value="Genomic_DNA"/>
</dbReference>
<accession>A0A023D5N6</accession>
<keyword evidence="2" id="KW-1185">Reference proteome</keyword>
<dbReference type="RefSeq" id="WP_042059374.1">
    <property type="nucleotide sequence ID" value="NZ_BAND01000062.1"/>
</dbReference>
<sequence length="648" mass="72241">MTFQIANIILYSHDGRIRELPFRIGELNVITGASKTGKSALIDIVDYCTGRDDCYVAEGVIRRHVSWFAVLFQAGDSQIFVARRNPGPGNKTSPDIYVQRGTTIEPPAISVLAKNFTLDALGKMLDAAVCINENQHRPPAGQTRDPLTANIRHALTFSFQDQDEIDSKKILFHRTGDNFIAQAVKDSLPYFLGAIDEDRLLKLSLFDAAKRELRRLERQLREISNASSDELPEALALLEEAKSVGLVDERVVASTPEAVIGALSHVAGIAFVGDNFVVGSADDALVRLRTERAALRNELEEVKSELRATRLFRTENGGYRREAGEQRARLSAIGLFRDTEADHAHCPLCESVLETPLPAVDEIAGALAGMHQELQAVETESPKIQAKLAALQERETGLEGRLRENGQRMATRIRENEFLAKQRDDFVVQARTVGKITQYLSTSDRSADNSALVRQVEEARARVAMLADEVGDDSAQERLETYLNIIGRMMTDYSETLDLEHRGSQLRLDIRKLTVIADTIDGPVPLQRMGSGENWVGYHVLTHLALHKWFRQKARPVPAFLILDQPSQAHYPPEKDADDGSIASLADEDKTAVQKLFSLIAKVAREIAPSLQVILLDHADLKEDWFDDAVIERWRHGRKLVPLDWVDS</sequence>
<gene>
    <name evidence="1" type="ORF">Amme_062_004</name>
</gene>
<name>A0A023D5N6_ACIMT</name>
<proteinExistence type="predicted"/>
<dbReference type="InterPro" id="IPR022205">
    <property type="entry name" value="DUF3732"/>
</dbReference>
<reference evidence="2" key="1">
    <citation type="journal article" date="2014" name="FEMS Microbiol. Lett.">
        <title>Draft Genomic DNA Sequence of the Facultatively Methylotrophic Bacterium Acidomonas methanolica type strain MB58.</title>
        <authorList>
            <person name="Higashiura N."/>
            <person name="Hadano H."/>
            <person name="Hirakawa H."/>
            <person name="Matsutani M."/>
            <person name="Takabe S."/>
            <person name="Matsushita K."/>
            <person name="Azuma Y."/>
        </authorList>
    </citation>
    <scope>NUCLEOTIDE SEQUENCE [LARGE SCALE GENOMIC DNA]</scope>
    <source>
        <strain evidence="2">MB58</strain>
    </source>
</reference>
<dbReference type="Proteomes" id="UP000019760">
    <property type="component" value="Unassembled WGS sequence"/>
</dbReference>
<comment type="caution">
    <text evidence="1">The sequence shown here is derived from an EMBL/GenBank/DDBJ whole genome shotgun (WGS) entry which is preliminary data.</text>
</comment>
<evidence type="ECO:0008006" key="3">
    <source>
        <dbReference type="Google" id="ProtNLM"/>
    </source>
</evidence>
<dbReference type="AlphaFoldDB" id="A0A023D5N6"/>
<dbReference type="Pfam" id="PF12532">
    <property type="entry name" value="DUF3732"/>
    <property type="match status" value="1"/>
</dbReference>
<protein>
    <recommendedName>
        <fullName evidence="3">DUF3732 domain-containing protein</fullName>
    </recommendedName>
</protein>
<organism evidence="1 2">
    <name type="scientific">Acidomonas methanolica NBRC 104435</name>
    <dbReference type="NCBI Taxonomy" id="1231351"/>
    <lineage>
        <taxon>Bacteria</taxon>
        <taxon>Pseudomonadati</taxon>
        <taxon>Pseudomonadota</taxon>
        <taxon>Alphaproteobacteria</taxon>
        <taxon>Acetobacterales</taxon>
        <taxon>Acetobacteraceae</taxon>
        <taxon>Acidomonas</taxon>
    </lineage>
</organism>
<reference evidence="1 2" key="2">
    <citation type="journal article" date="2014" name="FEMS Microbiol. Lett.">
        <title>Draft genomic DNA sequence of the facultatively methylotrophic bacterium Acidomonas methanolica type strain MB58.</title>
        <authorList>
            <person name="Higashiura N."/>
            <person name="Hadano H."/>
            <person name="Hirakawa H."/>
            <person name="Matsutani M."/>
            <person name="Takabe S."/>
            <person name="Matsushita K."/>
            <person name="Azuma Y."/>
        </authorList>
    </citation>
    <scope>NUCLEOTIDE SEQUENCE [LARGE SCALE GENOMIC DNA]</scope>
    <source>
        <strain evidence="1 2">MB58</strain>
    </source>
</reference>
<evidence type="ECO:0000313" key="1">
    <source>
        <dbReference type="EMBL" id="GAJ29462.1"/>
    </source>
</evidence>